<dbReference type="EMBL" id="KZ308326">
    <property type="protein sequence ID" value="KAG8227529.1"/>
    <property type="molecule type" value="Genomic_DNA"/>
</dbReference>
<accession>A0A8K0K3A2</accession>
<comment type="caution">
    <text evidence="2">The sequence shown here is derived from an EMBL/GenBank/DDBJ whole genome shotgun (WGS) entry which is preliminary data.</text>
</comment>
<name>A0A8K0K3A2_LADFU</name>
<sequence length="110" mass="11397">MLATRSQPSVGRELNGGSEARAGGGEGVAKAPEENGGEDAVSTMGNHDGTGVGEVDGDGSFGQPLKAGWTAHATGDGRVFYCKNCRMLDVEAISGAVNEFHYPICFSEYK</sequence>
<evidence type="ECO:0000313" key="2">
    <source>
        <dbReference type="EMBL" id="KAG8227529.1"/>
    </source>
</evidence>
<feature type="region of interest" description="Disordered" evidence="1">
    <location>
        <begin position="1"/>
        <end position="68"/>
    </location>
</feature>
<dbReference type="AlphaFoldDB" id="A0A8K0K3A2"/>
<evidence type="ECO:0000313" key="3">
    <source>
        <dbReference type="Proteomes" id="UP000792457"/>
    </source>
</evidence>
<reference evidence="2" key="1">
    <citation type="submission" date="2013-04" db="EMBL/GenBank/DDBJ databases">
        <authorList>
            <person name="Qu J."/>
            <person name="Murali S.C."/>
            <person name="Bandaranaike D."/>
            <person name="Bellair M."/>
            <person name="Blankenburg K."/>
            <person name="Chao H."/>
            <person name="Dinh H."/>
            <person name="Doddapaneni H."/>
            <person name="Downs B."/>
            <person name="Dugan-Rocha S."/>
            <person name="Elkadiri S."/>
            <person name="Gnanaolivu R.D."/>
            <person name="Hernandez B."/>
            <person name="Javaid M."/>
            <person name="Jayaseelan J.C."/>
            <person name="Lee S."/>
            <person name="Li M."/>
            <person name="Ming W."/>
            <person name="Munidasa M."/>
            <person name="Muniz J."/>
            <person name="Nguyen L."/>
            <person name="Ongeri F."/>
            <person name="Osuji N."/>
            <person name="Pu L.-L."/>
            <person name="Puazo M."/>
            <person name="Qu C."/>
            <person name="Quiroz J."/>
            <person name="Raj R."/>
            <person name="Weissenberger G."/>
            <person name="Xin Y."/>
            <person name="Zou X."/>
            <person name="Han Y."/>
            <person name="Richards S."/>
            <person name="Worley K."/>
            <person name="Muzny D."/>
            <person name="Gibbs R."/>
        </authorList>
    </citation>
    <scope>NUCLEOTIDE SEQUENCE</scope>
    <source>
        <strain evidence="2">Sampled in the wild</strain>
    </source>
</reference>
<evidence type="ECO:0000256" key="1">
    <source>
        <dbReference type="SAM" id="MobiDB-lite"/>
    </source>
</evidence>
<keyword evidence="3" id="KW-1185">Reference proteome</keyword>
<proteinExistence type="predicted"/>
<reference evidence="2" key="2">
    <citation type="submission" date="2017-10" db="EMBL/GenBank/DDBJ databases">
        <title>Ladona fulva Genome sequencing and assembly.</title>
        <authorList>
            <person name="Murali S."/>
            <person name="Richards S."/>
            <person name="Bandaranaike D."/>
            <person name="Bellair M."/>
            <person name="Blankenburg K."/>
            <person name="Chao H."/>
            <person name="Dinh H."/>
            <person name="Doddapaneni H."/>
            <person name="Dugan-Rocha S."/>
            <person name="Elkadiri S."/>
            <person name="Gnanaolivu R."/>
            <person name="Hernandez B."/>
            <person name="Skinner E."/>
            <person name="Javaid M."/>
            <person name="Lee S."/>
            <person name="Li M."/>
            <person name="Ming W."/>
            <person name="Munidasa M."/>
            <person name="Muniz J."/>
            <person name="Nguyen L."/>
            <person name="Hughes D."/>
            <person name="Osuji N."/>
            <person name="Pu L.-L."/>
            <person name="Puazo M."/>
            <person name="Qu C."/>
            <person name="Quiroz J."/>
            <person name="Raj R."/>
            <person name="Weissenberger G."/>
            <person name="Xin Y."/>
            <person name="Zou X."/>
            <person name="Han Y."/>
            <person name="Worley K."/>
            <person name="Muzny D."/>
            <person name="Gibbs R."/>
        </authorList>
    </citation>
    <scope>NUCLEOTIDE SEQUENCE</scope>
    <source>
        <strain evidence="2">Sampled in the wild</strain>
    </source>
</reference>
<gene>
    <name evidence="2" type="ORF">J437_LFUL008401</name>
</gene>
<dbReference type="Proteomes" id="UP000792457">
    <property type="component" value="Unassembled WGS sequence"/>
</dbReference>
<protein>
    <submittedName>
        <fullName evidence="2">Uncharacterized protein</fullName>
    </submittedName>
</protein>
<organism evidence="2 3">
    <name type="scientific">Ladona fulva</name>
    <name type="common">Scarce chaser dragonfly</name>
    <name type="synonym">Libellula fulva</name>
    <dbReference type="NCBI Taxonomy" id="123851"/>
    <lineage>
        <taxon>Eukaryota</taxon>
        <taxon>Metazoa</taxon>
        <taxon>Ecdysozoa</taxon>
        <taxon>Arthropoda</taxon>
        <taxon>Hexapoda</taxon>
        <taxon>Insecta</taxon>
        <taxon>Pterygota</taxon>
        <taxon>Palaeoptera</taxon>
        <taxon>Odonata</taxon>
        <taxon>Epiprocta</taxon>
        <taxon>Anisoptera</taxon>
        <taxon>Libelluloidea</taxon>
        <taxon>Libellulidae</taxon>
        <taxon>Ladona</taxon>
    </lineage>
</organism>